<reference evidence="1 2" key="1">
    <citation type="submission" date="2019-09" db="EMBL/GenBank/DDBJ databases">
        <authorList>
            <person name="Valk L.C."/>
        </authorList>
    </citation>
    <scope>NUCLEOTIDE SEQUENCE [LARGE SCALE GENOMIC DNA]</scope>
    <source>
        <strain evidence="1">GalUA</strain>
    </source>
</reference>
<dbReference type="NCBIfam" id="TIGR01484">
    <property type="entry name" value="HAD-SF-IIB"/>
    <property type="match status" value="1"/>
</dbReference>
<dbReference type="CDD" id="cd07516">
    <property type="entry name" value="HAD_Pase"/>
    <property type="match status" value="1"/>
</dbReference>
<dbReference type="Gene3D" id="3.40.50.1000">
    <property type="entry name" value="HAD superfamily/HAD-like"/>
    <property type="match status" value="1"/>
</dbReference>
<dbReference type="SUPFAM" id="SSF56784">
    <property type="entry name" value="HAD-like"/>
    <property type="match status" value="1"/>
</dbReference>
<proteinExistence type="predicted"/>
<dbReference type="Gene3D" id="3.30.1240.10">
    <property type="match status" value="1"/>
</dbReference>
<dbReference type="InterPro" id="IPR006379">
    <property type="entry name" value="HAD-SF_hydro_IIB"/>
</dbReference>
<dbReference type="GO" id="GO:0000287">
    <property type="term" value="F:magnesium ion binding"/>
    <property type="evidence" value="ECO:0007669"/>
    <property type="project" value="TreeGrafter"/>
</dbReference>
<dbReference type="InterPro" id="IPR000150">
    <property type="entry name" value="Cof"/>
</dbReference>
<dbReference type="SFLD" id="SFLDG01144">
    <property type="entry name" value="C2.B.4:_PGP_Like"/>
    <property type="match status" value="1"/>
</dbReference>
<reference evidence="1 2" key="2">
    <citation type="submission" date="2020-02" db="EMBL/GenBank/DDBJ databases">
        <title>Candidatus Galacturonibacter soehngenii shows hetero-acetogenic catabolism of galacturonic acid but lacks a canonical carbon monoxide dehydrogenase/acetyl-CoA synthase complex.</title>
        <authorList>
            <person name="Diender M."/>
            <person name="Stouten G.R."/>
            <person name="Petersen J.F."/>
            <person name="Nielsen P.H."/>
            <person name="Dueholm M.S."/>
            <person name="Pronk J.T."/>
            <person name="Van Loosdrecht M.C.M."/>
        </authorList>
    </citation>
    <scope>NUCLEOTIDE SEQUENCE [LARGE SCALE GENOMIC DNA]</scope>
    <source>
        <strain evidence="1">GalUA</strain>
    </source>
</reference>
<dbReference type="PANTHER" id="PTHR10000:SF55">
    <property type="entry name" value="5-AMINO-6-(5-PHOSPHO-D-RIBITYLAMINO)URACIL PHOSPHATASE YCSE"/>
    <property type="match status" value="1"/>
</dbReference>
<keyword evidence="2" id="KW-1185">Reference proteome</keyword>
<dbReference type="GO" id="GO:0016791">
    <property type="term" value="F:phosphatase activity"/>
    <property type="evidence" value="ECO:0007669"/>
    <property type="project" value="UniProtKB-ARBA"/>
</dbReference>
<dbReference type="GO" id="GO:0005829">
    <property type="term" value="C:cytosol"/>
    <property type="evidence" value="ECO:0007669"/>
    <property type="project" value="TreeGrafter"/>
</dbReference>
<name>A0A7V7UFH9_9FIRM</name>
<protein>
    <submittedName>
        <fullName evidence="1">HAD family phosphatase</fullName>
    </submittedName>
</protein>
<gene>
    <name evidence="1" type="ORF">F7O84_07785</name>
</gene>
<dbReference type="SFLD" id="SFLDS00003">
    <property type="entry name" value="Haloacid_Dehalogenase"/>
    <property type="match status" value="1"/>
</dbReference>
<dbReference type="Proteomes" id="UP000461768">
    <property type="component" value="Unassembled WGS sequence"/>
</dbReference>
<dbReference type="PANTHER" id="PTHR10000">
    <property type="entry name" value="PHOSPHOSERINE PHOSPHATASE"/>
    <property type="match status" value="1"/>
</dbReference>
<comment type="caution">
    <text evidence="1">The sequence shown here is derived from an EMBL/GenBank/DDBJ whole genome shotgun (WGS) entry which is preliminary data.</text>
</comment>
<dbReference type="RefSeq" id="WP_151143918.1">
    <property type="nucleotide sequence ID" value="NZ_WAGX01000005.1"/>
</dbReference>
<dbReference type="SFLD" id="SFLDG01140">
    <property type="entry name" value="C2.B:_Phosphomannomutase_and_P"/>
    <property type="match status" value="1"/>
</dbReference>
<sequence length="290" mass="33200">MIKLVAVDLDGTFLNSKRHVSLENKEMIDKIQNMGIRFVTNSGRTYEGVRHVLDDTNIQCESICMNGASVYNKEGKLIKACYMKKEDVMDIISYVDIKEFFVEFNTNAGTCIAIKKEEAESFLRGWISLYNSGDISAIEEEEIYQDIMRLRKSFIYISNVSEIFDRGYQVFKIAISHKDTNKISELREKLSLNSNLSVSASFHTNIEITDKRADKGIALEQYAKEHGIKMEEVMCFGDSLNDYSMLKREFGYTVAMENAIEPIKEVAKFHTLTNDESGVAKFIQKIVFDE</sequence>
<organism evidence="1 2">
    <name type="scientific">Candidatus Galacturonatibacter soehngenii</name>
    <dbReference type="NCBI Taxonomy" id="2307010"/>
    <lineage>
        <taxon>Bacteria</taxon>
        <taxon>Bacillati</taxon>
        <taxon>Bacillota</taxon>
        <taxon>Clostridia</taxon>
        <taxon>Lachnospirales</taxon>
        <taxon>Lachnospiraceae</taxon>
        <taxon>Candidatus Galacturonatibacter</taxon>
    </lineage>
</organism>
<dbReference type="OrthoDB" id="9781413at2"/>
<dbReference type="Pfam" id="PF08282">
    <property type="entry name" value="Hydrolase_3"/>
    <property type="match status" value="1"/>
</dbReference>
<evidence type="ECO:0000313" key="1">
    <source>
        <dbReference type="EMBL" id="KAB1437501.1"/>
    </source>
</evidence>
<evidence type="ECO:0000313" key="2">
    <source>
        <dbReference type="Proteomes" id="UP000461768"/>
    </source>
</evidence>
<accession>A0A7V7UFH9</accession>
<dbReference type="InterPro" id="IPR036412">
    <property type="entry name" value="HAD-like_sf"/>
</dbReference>
<dbReference type="NCBIfam" id="TIGR00099">
    <property type="entry name" value="Cof-subfamily"/>
    <property type="match status" value="1"/>
</dbReference>
<dbReference type="AlphaFoldDB" id="A0A7V7UFH9"/>
<dbReference type="EMBL" id="WAGX01000005">
    <property type="protein sequence ID" value="KAB1437501.1"/>
    <property type="molecule type" value="Genomic_DNA"/>
</dbReference>
<dbReference type="InterPro" id="IPR023214">
    <property type="entry name" value="HAD_sf"/>
</dbReference>